<keyword evidence="4" id="KW-1185">Reference proteome</keyword>
<protein>
    <submittedName>
        <fullName evidence="3">DsbA family oxidoreductase</fullName>
    </submittedName>
</protein>
<reference evidence="3 4" key="1">
    <citation type="submission" date="2023-06" db="EMBL/GenBank/DDBJ databases">
        <title>Sporosarcina sp. nov., isolated from Korean traditional fermented seafood 'Jeotgal'.</title>
        <authorList>
            <person name="Yang A.-I."/>
            <person name="Shin N.-R."/>
        </authorList>
    </citation>
    <scope>NUCLEOTIDE SEQUENCE [LARGE SCALE GENOMIC DNA]</scope>
    <source>
        <strain evidence="3 4">KCTC3840</strain>
    </source>
</reference>
<dbReference type="Pfam" id="PF01323">
    <property type="entry name" value="DSBA"/>
    <property type="match status" value="1"/>
</dbReference>
<feature type="region of interest" description="Disordered" evidence="1">
    <location>
        <begin position="215"/>
        <end position="244"/>
    </location>
</feature>
<evidence type="ECO:0000256" key="1">
    <source>
        <dbReference type="SAM" id="MobiDB-lite"/>
    </source>
</evidence>
<feature type="domain" description="DSBA-like thioredoxin" evidence="2">
    <location>
        <begin position="3"/>
        <end position="204"/>
    </location>
</feature>
<dbReference type="Proteomes" id="UP001280629">
    <property type="component" value="Unassembled WGS sequence"/>
</dbReference>
<dbReference type="RefSeq" id="WP_317936085.1">
    <property type="nucleotide sequence ID" value="NZ_JAUBDH010000006.1"/>
</dbReference>
<dbReference type="SUPFAM" id="SSF52833">
    <property type="entry name" value="Thioredoxin-like"/>
    <property type="match status" value="1"/>
</dbReference>
<organism evidence="3 4">
    <name type="scientific">Sporosarcina aquimarina</name>
    <dbReference type="NCBI Taxonomy" id="114975"/>
    <lineage>
        <taxon>Bacteria</taxon>
        <taxon>Bacillati</taxon>
        <taxon>Bacillota</taxon>
        <taxon>Bacilli</taxon>
        <taxon>Bacillales</taxon>
        <taxon>Caryophanaceae</taxon>
        <taxon>Sporosarcina</taxon>
    </lineage>
</organism>
<dbReference type="PANTHER" id="PTHR13887:SF41">
    <property type="entry name" value="THIOREDOXIN SUPERFAMILY PROTEIN"/>
    <property type="match status" value="1"/>
</dbReference>
<evidence type="ECO:0000313" key="3">
    <source>
        <dbReference type="EMBL" id="MDW0110527.1"/>
    </source>
</evidence>
<gene>
    <name evidence="3" type="ORF">QT716_10815</name>
</gene>
<name>A0ABU4G4E7_9BACL</name>
<accession>A0ABU4G4E7</accession>
<dbReference type="PANTHER" id="PTHR13887">
    <property type="entry name" value="GLUTATHIONE S-TRANSFERASE KAPPA"/>
    <property type="match status" value="1"/>
</dbReference>
<dbReference type="InterPro" id="IPR036249">
    <property type="entry name" value="Thioredoxin-like_sf"/>
</dbReference>
<dbReference type="CDD" id="cd03024">
    <property type="entry name" value="DsbA_FrnE"/>
    <property type="match status" value="1"/>
</dbReference>
<proteinExistence type="predicted"/>
<evidence type="ECO:0000259" key="2">
    <source>
        <dbReference type="Pfam" id="PF01323"/>
    </source>
</evidence>
<dbReference type="Gene3D" id="3.40.30.10">
    <property type="entry name" value="Glutaredoxin"/>
    <property type="match status" value="1"/>
</dbReference>
<sequence length="244" mass="26949">MKIEIWSDFVCPFCYIGKRKLEQALDEIKGKDRIEIEFKSYQLDPDTPKYNGQDFYESMGAKFGGAGKAKQMMVSITDQAKEVGLEFNFDTMKPTNTFDAHRMTKFAKVHGKDAGLAEKLLYANFTQSKDVGNEEVLVELAVEAGLPKEEALAVASNPEAYADEVRADIEEAKQLGVTGVPFFVFNRKYAISGAQPKEAFVQALEKVLEEEKPVSAFENLSPDNGTDATCADDSCAVPSDKNAE</sequence>
<comment type="caution">
    <text evidence="3">The sequence shown here is derived from an EMBL/GenBank/DDBJ whole genome shotgun (WGS) entry which is preliminary data.</text>
</comment>
<evidence type="ECO:0000313" key="4">
    <source>
        <dbReference type="Proteomes" id="UP001280629"/>
    </source>
</evidence>
<dbReference type="EMBL" id="JAUBDH010000006">
    <property type="protein sequence ID" value="MDW0110527.1"/>
    <property type="molecule type" value="Genomic_DNA"/>
</dbReference>
<dbReference type="InterPro" id="IPR001853">
    <property type="entry name" value="DSBA-like_thioredoxin_dom"/>
</dbReference>